<dbReference type="EMBL" id="OR521058">
    <property type="protein sequence ID" value="WNO25861.1"/>
    <property type="molecule type" value="Genomic_DNA"/>
</dbReference>
<reference evidence="1 2" key="1">
    <citation type="submission" date="2023-08" db="EMBL/GenBank/DDBJ databases">
        <authorList>
            <person name="Beyer A.R."/>
            <person name="Cuttino I."/>
            <person name="Clifton D.R."/>
            <person name="Poitier J.S."/>
            <person name="White J."/>
            <person name="Ko C."/>
            <person name="Russell D.A."/>
            <person name="Jacobs-Sera D."/>
            <person name="Hatfull G.F."/>
        </authorList>
    </citation>
    <scope>NUCLEOTIDE SEQUENCE [LARGE SCALE GENOMIC DNA]</scope>
</reference>
<keyword evidence="2" id="KW-1185">Reference proteome</keyword>
<organism evidence="1 2">
    <name type="scientific">Arthrobacter phage Altadena</name>
    <dbReference type="NCBI Taxonomy" id="3059064"/>
    <lineage>
        <taxon>Viruses</taxon>
        <taxon>Duplodnaviria</taxon>
        <taxon>Heunggongvirae</taxon>
        <taxon>Uroviricota</taxon>
        <taxon>Caudoviricetes</taxon>
        <taxon>Berryhillviridae</taxon>
        <taxon>Altadenavirus</taxon>
        <taxon>Altadenavirus altadena</taxon>
    </lineage>
</organism>
<dbReference type="Proteomes" id="UP001304441">
    <property type="component" value="Segment"/>
</dbReference>
<proteinExistence type="predicted"/>
<accession>A0AA96KKM4</accession>
<name>A0AA96KKM4_9CAUD</name>
<gene>
    <name evidence="1" type="primary">39</name>
    <name evidence="1" type="ORF">SEA_ALTADENA_39</name>
</gene>
<protein>
    <submittedName>
        <fullName evidence="1">Uncharacterized protein</fullName>
    </submittedName>
</protein>
<sequence>MNSTPETPEADETPRAVLTVRIFSDGVCSADSDGCDPRIGAHMLRHLADSFDLLADEEGLPELDGHDRCGQPQRVTDPAEVAEYRAERTARRAAAKLS</sequence>
<evidence type="ECO:0000313" key="1">
    <source>
        <dbReference type="EMBL" id="WNO25861.1"/>
    </source>
</evidence>
<evidence type="ECO:0000313" key="2">
    <source>
        <dbReference type="Proteomes" id="UP001304441"/>
    </source>
</evidence>